<organism evidence="2 3">
    <name type="scientific">Leptidea sinapis</name>
    <dbReference type="NCBI Taxonomy" id="189913"/>
    <lineage>
        <taxon>Eukaryota</taxon>
        <taxon>Metazoa</taxon>
        <taxon>Ecdysozoa</taxon>
        <taxon>Arthropoda</taxon>
        <taxon>Hexapoda</taxon>
        <taxon>Insecta</taxon>
        <taxon>Pterygota</taxon>
        <taxon>Neoptera</taxon>
        <taxon>Endopterygota</taxon>
        <taxon>Lepidoptera</taxon>
        <taxon>Glossata</taxon>
        <taxon>Ditrysia</taxon>
        <taxon>Papilionoidea</taxon>
        <taxon>Pieridae</taxon>
        <taxon>Dismorphiinae</taxon>
        <taxon>Leptidea</taxon>
    </lineage>
</organism>
<keyword evidence="1" id="KW-0175">Coiled coil</keyword>
<dbReference type="AlphaFoldDB" id="A0A5E4QRH6"/>
<sequence>MELLLESSRNQAETINTISENISSMKEKLQEVNTAMDLLMAENKNIKEQIVALSDTVTINKGSIKSLQNDLAQLKLNTNLSSTSTFPSQATYDNLMYEFNERIERKKNVVIVGIPEKNFENVEERRENDRREIEKITKTIYPGCPKAVRVQRLGKYNASKARPLKICFSTSETAIAILCNKNNIKIDGVRIHSDQTIQQQKEMKNLVLELKNRQEKGENNLIIPRK</sequence>
<reference evidence="2 3" key="1">
    <citation type="submission" date="2017-07" db="EMBL/GenBank/DDBJ databases">
        <authorList>
            <person name="Talla V."/>
            <person name="Backstrom N."/>
        </authorList>
    </citation>
    <scope>NUCLEOTIDE SEQUENCE [LARGE SCALE GENOMIC DNA]</scope>
</reference>
<accession>A0A5E4QRH6</accession>
<name>A0A5E4QRH6_9NEOP</name>
<dbReference type="EMBL" id="FZQP02004289">
    <property type="protein sequence ID" value="VVC99708.1"/>
    <property type="molecule type" value="Genomic_DNA"/>
</dbReference>
<evidence type="ECO:0000313" key="3">
    <source>
        <dbReference type="Proteomes" id="UP000324832"/>
    </source>
</evidence>
<keyword evidence="3" id="KW-1185">Reference proteome</keyword>
<protein>
    <recommendedName>
        <fullName evidence="4">RRM domain-containing protein</fullName>
    </recommendedName>
</protein>
<evidence type="ECO:0000313" key="2">
    <source>
        <dbReference type="EMBL" id="VVC99708.1"/>
    </source>
</evidence>
<proteinExistence type="predicted"/>
<evidence type="ECO:0000256" key="1">
    <source>
        <dbReference type="SAM" id="Coils"/>
    </source>
</evidence>
<dbReference type="Proteomes" id="UP000324832">
    <property type="component" value="Unassembled WGS sequence"/>
</dbReference>
<evidence type="ECO:0008006" key="4">
    <source>
        <dbReference type="Google" id="ProtNLM"/>
    </source>
</evidence>
<gene>
    <name evidence="2" type="ORF">LSINAPIS_LOCUS10529</name>
</gene>
<feature type="coiled-coil region" evidence="1">
    <location>
        <begin position="15"/>
        <end position="56"/>
    </location>
</feature>